<name>A0A9W8B6N5_9FUNG</name>
<protein>
    <recommendedName>
        <fullName evidence="3">Chitin-binding type-4 domain-containing protein</fullName>
    </recommendedName>
</protein>
<evidence type="ECO:0000313" key="1">
    <source>
        <dbReference type="EMBL" id="KAJ1977519.1"/>
    </source>
</evidence>
<dbReference type="PANTHER" id="PTHR36182">
    <property type="entry name" value="PROTEIN, PUTATIVE (AFU_ORTHOLOGUE AFUA_6G10930)-RELATED"/>
    <property type="match status" value="1"/>
</dbReference>
<accession>A0A9W8B6N5</accession>
<evidence type="ECO:0000313" key="2">
    <source>
        <dbReference type="Proteomes" id="UP001151582"/>
    </source>
</evidence>
<dbReference type="Gene3D" id="2.70.50.70">
    <property type="match status" value="1"/>
</dbReference>
<dbReference type="Proteomes" id="UP001151582">
    <property type="component" value="Unassembled WGS sequence"/>
</dbReference>
<evidence type="ECO:0008006" key="3">
    <source>
        <dbReference type="Google" id="ProtNLM"/>
    </source>
</evidence>
<dbReference type="EMBL" id="JANBQB010000341">
    <property type="protein sequence ID" value="KAJ1977519.1"/>
    <property type="molecule type" value="Genomic_DNA"/>
</dbReference>
<keyword evidence="2" id="KW-1185">Reference proteome</keyword>
<organism evidence="1 2">
    <name type="scientific">Dimargaris verticillata</name>
    <dbReference type="NCBI Taxonomy" id="2761393"/>
    <lineage>
        <taxon>Eukaryota</taxon>
        <taxon>Fungi</taxon>
        <taxon>Fungi incertae sedis</taxon>
        <taxon>Zoopagomycota</taxon>
        <taxon>Kickxellomycotina</taxon>
        <taxon>Dimargaritomycetes</taxon>
        <taxon>Dimargaritales</taxon>
        <taxon>Dimargaritaceae</taxon>
        <taxon>Dimargaris</taxon>
    </lineage>
</organism>
<gene>
    <name evidence="1" type="ORF">H4R34_003547</name>
</gene>
<comment type="caution">
    <text evidence="1">The sequence shown here is derived from an EMBL/GenBank/DDBJ whole genome shotgun (WGS) entry which is preliminary data.</text>
</comment>
<dbReference type="PANTHER" id="PTHR36182:SF1">
    <property type="entry name" value="PROTEIN, PUTATIVE (AFU_ORTHOLOGUE AFUA_6G10930)-RELATED"/>
    <property type="match status" value="1"/>
</dbReference>
<dbReference type="AlphaFoldDB" id="A0A9W8B6N5"/>
<dbReference type="OrthoDB" id="2342176at2759"/>
<proteinExistence type="predicted"/>
<sequence>MFGRLLNFDDTVCHLTPRRYNIYVADPRVRKSPEKSCGLEEKEVDHNTNAPISTYGRSDPMPLCRGAPKKGSVKTYSAGEQVVMKFNRGATHKGGHCKFSLSVDDKVFVAIYTVLNECFIDSQGTSIKIQIPEDAPTLKGATLAWTWVNAEGNREFYMNCIDVDIDGKPDGKIVGPPIVIANYGKDDSKYPQIGEFAHGKNPAWI</sequence>
<reference evidence="1" key="1">
    <citation type="submission" date="2022-07" db="EMBL/GenBank/DDBJ databases">
        <title>Phylogenomic reconstructions and comparative analyses of Kickxellomycotina fungi.</title>
        <authorList>
            <person name="Reynolds N.K."/>
            <person name="Stajich J.E."/>
            <person name="Barry K."/>
            <person name="Grigoriev I.V."/>
            <person name="Crous P."/>
            <person name="Smith M.E."/>
        </authorList>
    </citation>
    <scope>NUCLEOTIDE SEQUENCE</scope>
    <source>
        <strain evidence="1">RSA 567</strain>
    </source>
</reference>
<feature type="non-terminal residue" evidence="1">
    <location>
        <position position="1"/>
    </location>
</feature>